<evidence type="ECO:0000313" key="4">
    <source>
        <dbReference type="EMBL" id="MBV0932120.1"/>
    </source>
</evidence>
<dbReference type="PROSITE" id="PS50206">
    <property type="entry name" value="RHODANESE_3"/>
    <property type="match status" value="1"/>
</dbReference>
<organism evidence="4 5">
    <name type="scientific">Marinobacterium weihaiense</name>
    <dbReference type="NCBI Taxonomy" id="2851016"/>
    <lineage>
        <taxon>Bacteria</taxon>
        <taxon>Pseudomonadati</taxon>
        <taxon>Pseudomonadota</taxon>
        <taxon>Gammaproteobacteria</taxon>
        <taxon>Oceanospirillales</taxon>
        <taxon>Oceanospirillaceae</taxon>
        <taxon>Marinobacterium</taxon>
    </lineage>
</organism>
<comment type="catalytic activity">
    <reaction evidence="2">
        <text>5-methylaminomethyl-2-(Se-phospho)selenouridine(34) in tRNA + H2O = 5-methylaminomethyl-2-selenouridine(34) in tRNA + phosphate</text>
        <dbReference type="Rhea" id="RHEA:60176"/>
        <dbReference type="Rhea" id="RHEA-COMP:10196"/>
        <dbReference type="Rhea" id="RHEA-COMP:15523"/>
        <dbReference type="ChEBI" id="CHEBI:15377"/>
        <dbReference type="ChEBI" id="CHEBI:43474"/>
        <dbReference type="ChEBI" id="CHEBI:82743"/>
        <dbReference type="ChEBI" id="CHEBI:143702"/>
    </reaction>
</comment>
<dbReference type="PANTHER" id="PTHR30401:SF0">
    <property type="entry name" value="TRNA 2-SELENOURIDINE SYNTHASE"/>
    <property type="match status" value="1"/>
</dbReference>
<proteinExistence type="inferred from homology"/>
<dbReference type="InterPro" id="IPR058840">
    <property type="entry name" value="AAA_SelU"/>
</dbReference>
<sequence length="370" mass="41935">MAEKSADYRRIFLSGAALMDTRAPVEFAKGAFPTSHSLPLMTDDERHKVGTCYKQHGQDAAIRLGHRLVSGDIKAERMAAWADFARRHPDGYLYCFRGGLRSHTVQQWLHEAGIDYPLITGGYKALRGFLIDTLDDAAESCRFTQLGGLTGCGKTELLHRLETALDLEGHANHRGSSFGRHALPQPTQINFENGLAIDLLRKRDAGVDHFVIEDENRAIGSCHVPLRLHQRFVDSPLVWLEEPLDMRIERILQDYVIDLSAEFIQLYGSAEGFNAFAARLRRSLQNIVKRLGHERYQRLAAIMDEALAQQQQSGEAGRHRDWIAALLNEYYDPMYHFQSERQQARVVFRGNRDEVLGYLHSIASPIGRET</sequence>
<reference evidence="4 5" key="1">
    <citation type="submission" date="2021-06" db="EMBL/GenBank/DDBJ databases">
        <title>Bacterium isolated from marine sediment.</title>
        <authorList>
            <person name="Zhu K.-L."/>
            <person name="Du Z.-J."/>
            <person name="Liang Q.-Y."/>
        </authorList>
    </citation>
    <scope>NUCLEOTIDE SEQUENCE [LARGE SCALE GENOMIC DNA]</scope>
    <source>
        <strain evidence="4 5">A346</strain>
    </source>
</reference>
<dbReference type="Proteomes" id="UP000755551">
    <property type="component" value="Unassembled WGS sequence"/>
</dbReference>
<evidence type="ECO:0000259" key="3">
    <source>
        <dbReference type="PROSITE" id="PS50206"/>
    </source>
</evidence>
<comment type="catalytic activity">
    <reaction evidence="2">
        <text>5-methylaminomethyl-S-(2E)-geranyl-thiouridine(34) in tRNA + selenophosphate + H(+) = 5-methylaminomethyl-2-(Se-phospho)selenouridine(34) in tRNA + (2E)-thiogeraniol</text>
        <dbReference type="Rhea" id="RHEA:60172"/>
        <dbReference type="Rhea" id="RHEA-COMP:14654"/>
        <dbReference type="Rhea" id="RHEA-COMP:15523"/>
        <dbReference type="ChEBI" id="CHEBI:15378"/>
        <dbReference type="ChEBI" id="CHEBI:16144"/>
        <dbReference type="ChEBI" id="CHEBI:140632"/>
        <dbReference type="ChEBI" id="CHEBI:143702"/>
        <dbReference type="ChEBI" id="CHEBI:143703"/>
    </reaction>
</comment>
<comment type="function">
    <text evidence="2">Involved in the post-transcriptional modification of the uridine at the wobble position (U34) of tRNA(Lys), tRNA(Glu) and tRNA(Gln). Catalyzes the conversion of 2-thiouridine (S2U-RNA) to 2-selenouridine (Se2U-RNA). Acts in a two-step process involving geranylation of 2-thiouridine (S2U) to S-geranyl-2-thiouridine (geS2U) and subsequent selenation of the latter derivative to 2-selenouridine (Se2U) in the tRNA chain.</text>
</comment>
<dbReference type="SMART" id="SM00450">
    <property type="entry name" value="RHOD"/>
    <property type="match status" value="1"/>
</dbReference>
<evidence type="ECO:0000313" key="5">
    <source>
        <dbReference type="Proteomes" id="UP000755551"/>
    </source>
</evidence>
<dbReference type="HAMAP" id="MF_01622">
    <property type="entry name" value="tRNA_sel_U_synth"/>
    <property type="match status" value="1"/>
</dbReference>
<comment type="caution">
    <text evidence="4">The sequence shown here is derived from an EMBL/GenBank/DDBJ whole genome shotgun (WGS) entry which is preliminary data.</text>
</comment>
<dbReference type="NCBIfam" id="NF008751">
    <property type="entry name" value="PRK11784.1-3"/>
    <property type="match status" value="1"/>
</dbReference>
<dbReference type="RefSeq" id="WP_217333547.1">
    <property type="nucleotide sequence ID" value="NZ_JAHQZT010000002.1"/>
</dbReference>
<keyword evidence="5" id="KW-1185">Reference proteome</keyword>
<comment type="catalytic activity">
    <reaction evidence="2">
        <text>5-methylaminomethyl-2-thiouridine(34) in tRNA + (2E)-geranyl diphosphate = 5-methylaminomethyl-S-(2E)-geranyl-thiouridine(34) in tRNA + diphosphate</text>
        <dbReference type="Rhea" id="RHEA:14085"/>
        <dbReference type="Rhea" id="RHEA-COMP:10195"/>
        <dbReference type="Rhea" id="RHEA-COMP:14654"/>
        <dbReference type="ChEBI" id="CHEBI:33019"/>
        <dbReference type="ChEBI" id="CHEBI:58057"/>
        <dbReference type="ChEBI" id="CHEBI:74455"/>
        <dbReference type="ChEBI" id="CHEBI:140632"/>
    </reaction>
</comment>
<keyword evidence="1 2" id="KW-0711">Selenium</keyword>
<comment type="similarity">
    <text evidence="2">Belongs to the SelU family.</text>
</comment>
<protein>
    <recommendedName>
        <fullName evidence="2">tRNA 2-selenouridine synthase</fullName>
        <ecNumber evidence="2">2.9.1.3</ecNumber>
    </recommendedName>
</protein>
<comment type="catalytic activity">
    <reaction evidence="2">
        <text>5-methylaminomethyl-2-thiouridine(34) in tRNA + selenophosphate + (2E)-geranyl diphosphate + H2O + H(+) = 5-methylaminomethyl-2-selenouridine(34) in tRNA + (2E)-thiogeraniol + phosphate + diphosphate</text>
        <dbReference type="Rhea" id="RHEA:42716"/>
        <dbReference type="Rhea" id="RHEA-COMP:10195"/>
        <dbReference type="Rhea" id="RHEA-COMP:10196"/>
        <dbReference type="ChEBI" id="CHEBI:15377"/>
        <dbReference type="ChEBI" id="CHEBI:15378"/>
        <dbReference type="ChEBI" id="CHEBI:16144"/>
        <dbReference type="ChEBI" id="CHEBI:33019"/>
        <dbReference type="ChEBI" id="CHEBI:43474"/>
        <dbReference type="ChEBI" id="CHEBI:58057"/>
        <dbReference type="ChEBI" id="CHEBI:74455"/>
        <dbReference type="ChEBI" id="CHEBI:82743"/>
        <dbReference type="ChEBI" id="CHEBI:143703"/>
        <dbReference type="EC" id="2.9.1.3"/>
    </reaction>
</comment>
<evidence type="ECO:0000256" key="1">
    <source>
        <dbReference type="ARBA" id="ARBA00023266"/>
    </source>
</evidence>
<gene>
    <name evidence="4" type="primary">mnmH</name>
    <name evidence="2" type="synonym">selU</name>
    <name evidence="4" type="ORF">KTN04_02050</name>
</gene>
<dbReference type="EMBL" id="JAHQZT010000002">
    <property type="protein sequence ID" value="MBV0932120.1"/>
    <property type="molecule type" value="Genomic_DNA"/>
</dbReference>
<feature type="active site" description="S-selanylcysteine intermediate" evidence="2">
    <location>
        <position position="95"/>
    </location>
</feature>
<accession>A0ABS6M766</accession>
<evidence type="ECO:0000256" key="2">
    <source>
        <dbReference type="HAMAP-Rule" id="MF_01622"/>
    </source>
</evidence>
<comment type="subunit">
    <text evidence="2">Monomer.</text>
</comment>
<dbReference type="GO" id="GO:0016740">
    <property type="term" value="F:transferase activity"/>
    <property type="evidence" value="ECO:0007669"/>
    <property type="project" value="UniProtKB-KW"/>
</dbReference>
<dbReference type="InterPro" id="IPR001763">
    <property type="entry name" value="Rhodanese-like_dom"/>
</dbReference>
<name>A0ABS6M766_9GAMM</name>
<feature type="domain" description="Rhodanese" evidence="3">
    <location>
        <begin position="12"/>
        <end position="135"/>
    </location>
</feature>
<dbReference type="InterPro" id="IPR017582">
    <property type="entry name" value="SelU"/>
</dbReference>
<dbReference type="PANTHER" id="PTHR30401">
    <property type="entry name" value="TRNA 2-SELENOURIDINE SYNTHASE"/>
    <property type="match status" value="1"/>
</dbReference>
<dbReference type="Pfam" id="PF26341">
    <property type="entry name" value="AAA_SelU"/>
    <property type="match status" value="1"/>
</dbReference>
<keyword evidence="2 4" id="KW-0808">Transferase</keyword>
<dbReference type="NCBIfam" id="TIGR03167">
    <property type="entry name" value="tRNA_sel_U_synt"/>
    <property type="match status" value="1"/>
</dbReference>
<dbReference type="EC" id="2.9.1.3" evidence="2"/>